<evidence type="ECO:0000256" key="1">
    <source>
        <dbReference type="ARBA" id="ARBA00023125"/>
    </source>
</evidence>
<name>A0A4R9HCN5_9LEPT</name>
<evidence type="ECO:0000313" key="4">
    <source>
        <dbReference type="EMBL" id="TGK44490.1"/>
    </source>
</evidence>
<evidence type="ECO:0000259" key="3">
    <source>
        <dbReference type="PROSITE" id="PS50977"/>
    </source>
</evidence>
<dbReference type="SUPFAM" id="SSF48498">
    <property type="entry name" value="Tetracyclin repressor-like, C-terminal domain"/>
    <property type="match status" value="1"/>
</dbReference>
<evidence type="ECO:0000313" key="5">
    <source>
        <dbReference type="Proteomes" id="UP000298097"/>
    </source>
</evidence>
<evidence type="ECO:0000256" key="2">
    <source>
        <dbReference type="PROSITE-ProRule" id="PRU00335"/>
    </source>
</evidence>
<feature type="domain" description="HTH tetR-type" evidence="3">
    <location>
        <begin position="24"/>
        <end position="84"/>
    </location>
</feature>
<dbReference type="InterPro" id="IPR009057">
    <property type="entry name" value="Homeodomain-like_sf"/>
</dbReference>
<dbReference type="AlphaFoldDB" id="A0A4R9HCN5"/>
<keyword evidence="1 2" id="KW-0238">DNA-binding</keyword>
<dbReference type="InterPro" id="IPR001647">
    <property type="entry name" value="HTH_TetR"/>
</dbReference>
<dbReference type="InterPro" id="IPR036271">
    <property type="entry name" value="Tet_transcr_reg_TetR-rel_C_sf"/>
</dbReference>
<feature type="DNA-binding region" description="H-T-H motif" evidence="2">
    <location>
        <begin position="47"/>
        <end position="66"/>
    </location>
</feature>
<dbReference type="Gene3D" id="1.10.357.10">
    <property type="entry name" value="Tetracycline Repressor, domain 2"/>
    <property type="match status" value="1"/>
</dbReference>
<dbReference type="SUPFAM" id="SSF46689">
    <property type="entry name" value="Homeodomain-like"/>
    <property type="match status" value="1"/>
</dbReference>
<sequence length="218" mass="25358">MGKLKLILIVAPIFCFLMRNRNNVDIREACISESLKIIEEHGVKGLSIREVARRLKISHGAPYRHYENRDALIAEIAIRGYELLAAYLTKNVDYEKKTLLENFMNILDNYMKFSNQHALYYDIIFLSDLPSSQDFPTVKTSGLKTYYIIEDLVVKMKERGEWQVDDVKEVCLQLFSLMQGLATLVISKKIYNAGYTKGEIKKYSQSIFLRFYNSMKKL</sequence>
<keyword evidence="5" id="KW-1185">Reference proteome</keyword>
<dbReference type="Pfam" id="PF00440">
    <property type="entry name" value="TetR_N"/>
    <property type="match status" value="1"/>
</dbReference>
<protein>
    <submittedName>
        <fullName evidence="4">TetR/AcrR family transcriptional regulator</fullName>
    </submittedName>
</protein>
<dbReference type="InterPro" id="IPR050624">
    <property type="entry name" value="HTH-type_Tx_Regulator"/>
</dbReference>
<dbReference type="PANTHER" id="PTHR43479">
    <property type="entry name" value="ACREF/ENVCD OPERON REPRESSOR-RELATED"/>
    <property type="match status" value="1"/>
</dbReference>
<organism evidence="4 5">
    <name type="scientific">Leptospira andrefontaineae</name>
    <dbReference type="NCBI Taxonomy" id="2484976"/>
    <lineage>
        <taxon>Bacteria</taxon>
        <taxon>Pseudomonadati</taxon>
        <taxon>Spirochaetota</taxon>
        <taxon>Spirochaetia</taxon>
        <taxon>Leptospirales</taxon>
        <taxon>Leptospiraceae</taxon>
        <taxon>Leptospira</taxon>
    </lineage>
</organism>
<accession>A0A4R9HCN5</accession>
<gene>
    <name evidence="4" type="ORF">EHO65_00165</name>
</gene>
<reference evidence="4" key="1">
    <citation type="journal article" date="2019" name="PLoS Negl. Trop. Dis.">
        <title>Revisiting the worldwide diversity of Leptospira species in the environment.</title>
        <authorList>
            <person name="Vincent A.T."/>
            <person name="Schiettekatte O."/>
            <person name="Bourhy P."/>
            <person name="Veyrier F.J."/>
            <person name="Picardeau M."/>
        </authorList>
    </citation>
    <scope>NUCLEOTIDE SEQUENCE [LARGE SCALE GENOMIC DNA]</scope>
    <source>
        <strain evidence="4">201800301</strain>
    </source>
</reference>
<comment type="caution">
    <text evidence="4">The sequence shown here is derived from an EMBL/GenBank/DDBJ whole genome shotgun (WGS) entry which is preliminary data.</text>
</comment>
<dbReference type="PROSITE" id="PS50977">
    <property type="entry name" value="HTH_TETR_2"/>
    <property type="match status" value="1"/>
</dbReference>
<dbReference type="EMBL" id="RQEY01000001">
    <property type="protein sequence ID" value="TGK44490.1"/>
    <property type="molecule type" value="Genomic_DNA"/>
</dbReference>
<proteinExistence type="predicted"/>
<dbReference type="OrthoDB" id="9179041at2"/>
<dbReference type="PANTHER" id="PTHR43479:SF20">
    <property type="entry name" value="HTH TETR-TYPE DOMAIN-CONTAINING PROTEIN"/>
    <property type="match status" value="1"/>
</dbReference>
<dbReference type="Proteomes" id="UP000298097">
    <property type="component" value="Unassembled WGS sequence"/>
</dbReference>
<dbReference type="GO" id="GO:0003677">
    <property type="term" value="F:DNA binding"/>
    <property type="evidence" value="ECO:0007669"/>
    <property type="project" value="UniProtKB-UniRule"/>
</dbReference>